<evidence type="ECO:0000259" key="2">
    <source>
        <dbReference type="Pfam" id="PF02308"/>
    </source>
</evidence>
<proteinExistence type="predicted"/>
<dbReference type="PANTHER" id="PTHR39084">
    <property type="entry name" value="MEMBRANE PROTEIN-RELATED"/>
    <property type="match status" value="1"/>
</dbReference>
<feature type="transmembrane region" description="Helical" evidence="1">
    <location>
        <begin position="333"/>
        <end position="355"/>
    </location>
</feature>
<keyword evidence="1" id="KW-1133">Transmembrane helix</keyword>
<name>A0ABV3PMX5_9HYPH</name>
<reference evidence="4 5" key="1">
    <citation type="submission" date="2024-07" db="EMBL/GenBank/DDBJ databases">
        <title>Description of Labrys sedimenti sp. nov., isolated from a diclofenac-degrading enrichment culture.</title>
        <authorList>
            <person name="Tancsics A."/>
            <person name="Csepanyi A."/>
        </authorList>
    </citation>
    <scope>NUCLEOTIDE SEQUENCE [LARGE SCALE GENOMIC DNA]</scope>
    <source>
        <strain evidence="4 5">LMG 23578</strain>
    </source>
</reference>
<feature type="transmembrane region" description="Helical" evidence="1">
    <location>
        <begin position="237"/>
        <end position="260"/>
    </location>
</feature>
<dbReference type="Proteomes" id="UP001555786">
    <property type="component" value="Unassembled WGS sequence"/>
</dbReference>
<feature type="transmembrane region" description="Helical" evidence="1">
    <location>
        <begin position="38"/>
        <end position="57"/>
    </location>
</feature>
<keyword evidence="1" id="KW-0812">Transmembrane</keyword>
<feature type="transmembrane region" description="Helical" evidence="1">
    <location>
        <begin position="115"/>
        <end position="133"/>
    </location>
</feature>
<dbReference type="InterPro" id="IPR049177">
    <property type="entry name" value="MgtC_SapB_SrpB_YhiD_N"/>
</dbReference>
<gene>
    <name evidence="4" type="ORF">ABXS05_15680</name>
</gene>
<organism evidence="4 5">
    <name type="scientific">Labrys neptuniae</name>
    <dbReference type="NCBI Taxonomy" id="376174"/>
    <lineage>
        <taxon>Bacteria</taxon>
        <taxon>Pseudomonadati</taxon>
        <taxon>Pseudomonadota</taxon>
        <taxon>Alphaproteobacteria</taxon>
        <taxon>Hyphomicrobiales</taxon>
        <taxon>Xanthobacteraceae</taxon>
        <taxon>Labrys</taxon>
    </lineage>
</organism>
<feature type="transmembrane region" description="Helical" evidence="1">
    <location>
        <begin position="367"/>
        <end position="388"/>
    </location>
</feature>
<feature type="transmembrane region" description="Helical" evidence="1">
    <location>
        <begin position="308"/>
        <end position="326"/>
    </location>
</feature>
<evidence type="ECO:0000313" key="5">
    <source>
        <dbReference type="Proteomes" id="UP001555786"/>
    </source>
</evidence>
<comment type="caution">
    <text evidence="4">The sequence shown here is derived from an EMBL/GenBank/DDBJ whole genome shotgun (WGS) entry which is preliminary data.</text>
</comment>
<feature type="transmembrane region" description="Helical" evidence="1">
    <location>
        <begin position="89"/>
        <end position="109"/>
    </location>
</feature>
<keyword evidence="1" id="KW-0472">Membrane</keyword>
<protein>
    <submittedName>
        <fullName evidence="4">DUF4010 domain-containing protein</fullName>
    </submittedName>
</protein>
<accession>A0ABV3PMX5</accession>
<feature type="domain" description="DUF4010" evidence="3">
    <location>
        <begin position="183"/>
        <end position="390"/>
    </location>
</feature>
<dbReference type="Pfam" id="PF13194">
    <property type="entry name" value="DUF4010"/>
    <property type="match status" value="1"/>
</dbReference>
<dbReference type="PANTHER" id="PTHR39084:SF1">
    <property type="entry name" value="DUF4010 DOMAIN-CONTAINING PROTEIN"/>
    <property type="match status" value="1"/>
</dbReference>
<sequence length="419" mass="42738">MSQTEILARLAVALGIGLLVGLERGWRTREEEDHQRVAGLRTFALAGLTGGVAGALSHAVGPVILGFVFLGFAGALTTFHWLEAKAEGNFSATSLVAGLLTFLLGAYALTGEVQIAAAAGVAMTILLALREQLHGWVRGLTWPEIKAVLVLLAMSCVLLPILPDRTVDPWQTLNPWQLWLFAILIAGISFGGYVAIRLFGDRLGVILASLAGGLSSSTATTMALARMAGTHPQSWSILVAGMLSAGAIMVLRVGLIAALLNPGLLASLAFPALAAAVTQAIGACVLAIRRVDHEAPKLELSNPLELGSALKLAAFMAVVLVAGKLLQQAYGGAGVMVLAAVSGLADVDAVTVSIARMSLADLGLGSAALAIGLAVAVNALAKVGMAAYAGGWRCALPFGAISLLAVAAGGAAGYLASMR</sequence>
<evidence type="ECO:0000256" key="1">
    <source>
        <dbReference type="SAM" id="Phobius"/>
    </source>
</evidence>
<dbReference type="RefSeq" id="WP_367624547.1">
    <property type="nucleotide sequence ID" value="NZ_JBFNQD010000004.1"/>
</dbReference>
<feature type="transmembrane region" description="Helical" evidence="1">
    <location>
        <begin position="63"/>
        <end position="82"/>
    </location>
</feature>
<evidence type="ECO:0000259" key="3">
    <source>
        <dbReference type="Pfam" id="PF13194"/>
    </source>
</evidence>
<feature type="transmembrane region" description="Helical" evidence="1">
    <location>
        <begin position="175"/>
        <end position="196"/>
    </location>
</feature>
<feature type="transmembrane region" description="Helical" evidence="1">
    <location>
        <begin position="145"/>
        <end position="163"/>
    </location>
</feature>
<dbReference type="Pfam" id="PF02308">
    <property type="entry name" value="MgtC"/>
    <property type="match status" value="1"/>
</dbReference>
<feature type="transmembrane region" description="Helical" evidence="1">
    <location>
        <begin position="395"/>
        <end position="416"/>
    </location>
</feature>
<evidence type="ECO:0000313" key="4">
    <source>
        <dbReference type="EMBL" id="MEW9306993.1"/>
    </source>
</evidence>
<feature type="transmembrane region" description="Helical" evidence="1">
    <location>
        <begin position="203"/>
        <end position="225"/>
    </location>
</feature>
<feature type="domain" description="MgtC/SapB/SrpB/YhiD N-terminal" evidence="2">
    <location>
        <begin position="10"/>
        <end position="135"/>
    </location>
</feature>
<keyword evidence="5" id="KW-1185">Reference proteome</keyword>
<dbReference type="InterPro" id="IPR025105">
    <property type="entry name" value="DUF4010"/>
</dbReference>
<dbReference type="EMBL" id="JBFNQD010000004">
    <property type="protein sequence ID" value="MEW9306993.1"/>
    <property type="molecule type" value="Genomic_DNA"/>
</dbReference>
<feature type="transmembrane region" description="Helical" evidence="1">
    <location>
        <begin position="267"/>
        <end position="288"/>
    </location>
</feature>